<evidence type="ECO:0000256" key="4">
    <source>
        <dbReference type="ARBA" id="ARBA00022884"/>
    </source>
</evidence>
<keyword evidence="3 8" id="KW-0699">rRNA-binding</keyword>
<dbReference type="GO" id="GO:0003735">
    <property type="term" value="F:structural constituent of ribosome"/>
    <property type="evidence" value="ECO:0007669"/>
    <property type="project" value="InterPro"/>
</dbReference>
<dbReference type="RefSeq" id="WP_036785716.1">
    <property type="nucleotide sequence ID" value="NZ_AVBG01000012.1"/>
</dbReference>
<dbReference type="EMBL" id="AVBG01000012">
    <property type="protein sequence ID" value="KGP90478.1"/>
    <property type="molecule type" value="Genomic_DNA"/>
</dbReference>
<sequence>MANIKQARKRVITQNNQRAQNNSFKSDVRSAMKRVDNLVDNNKTEEAKEAFKDAVQKIDKAVGKGLMHRNKGNRQKARLSRRVKSVTA</sequence>
<dbReference type="GO" id="GO:0015935">
    <property type="term" value="C:small ribosomal subunit"/>
    <property type="evidence" value="ECO:0007669"/>
    <property type="project" value="TreeGrafter"/>
</dbReference>
<evidence type="ECO:0000313" key="11">
    <source>
        <dbReference type="Proteomes" id="UP000030153"/>
    </source>
</evidence>
<keyword evidence="11" id="KW-1185">Reference proteome</keyword>
<dbReference type="InterPro" id="IPR002583">
    <property type="entry name" value="Ribosomal_bS20"/>
</dbReference>
<feature type="region of interest" description="Disordered" evidence="9">
    <location>
        <begin position="67"/>
        <end position="88"/>
    </location>
</feature>
<dbReference type="HAMAP" id="MF_00500">
    <property type="entry name" value="Ribosomal_bS20"/>
    <property type="match status" value="1"/>
</dbReference>
<comment type="function">
    <text evidence="1 8">Binds directly to 16S ribosomal RNA.</text>
</comment>
<dbReference type="PANTHER" id="PTHR33398">
    <property type="entry name" value="30S RIBOSOMAL PROTEIN S20"/>
    <property type="match status" value="1"/>
</dbReference>
<dbReference type="Pfam" id="PF01649">
    <property type="entry name" value="Ribosomal_S20p"/>
    <property type="match status" value="1"/>
</dbReference>
<comment type="caution">
    <text evidence="10">The sequence shown here is derived from an EMBL/GenBank/DDBJ whole genome shotgun (WGS) entry which is preliminary data.</text>
</comment>
<comment type="similarity">
    <text evidence="2 8">Belongs to the bacterial ribosomal protein bS20 family.</text>
</comment>
<dbReference type="NCBIfam" id="TIGR00029">
    <property type="entry name" value="S20"/>
    <property type="match status" value="1"/>
</dbReference>
<accession>A0A0A2UUQ7</accession>
<dbReference type="GO" id="GO:0006412">
    <property type="term" value="P:translation"/>
    <property type="evidence" value="ECO:0007669"/>
    <property type="project" value="UniProtKB-UniRule"/>
</dbReference>
<proteinExistence type="inferred from homology"/>
<dbReference type="AlphaFoldDB" id="A0A0A2UUQ7"/>
<keyword evidence="6 8" id="KW-0687">Ribonucleoprotein</keyword>
<dbReference type="InterPro" id="IPR036510">
    <property type="entry name" value="Ribosomal_bS20_sf"/>
</dbReference>
<evidence type="ECO:0000256" key="5">
    <source>
        <dbReference type="ARBA" id="ARBA00022980"/>
    </source>
</evidence>
<evidence type="ECO:0000256" key="7">
    <source>
        <dbReference type="ARBA" id="ARBA00035136"/>
    </source>
</evidence>
<keyword evidence="4 8" id="KW-0694">RNA-binding</keyword>
<dbReference type="FunFam" id="1.20.58.110:FF:000001">
    <property type="entry name" value="30S ribosomal protein S20"/>
    <property type="match status" value="1"/>
</dbReference>
<feature type="region of interest" description="Disordered" evidence="9">
    <location>
        <begin position="1"/>
        <end position="29"/>
    </location>
</feature>
<name>A0A0A2UUQ7_9BACI</name>
<dbReference type="OrthoDB" id="9808392at2"/>
<evidence type="ECO:0000256" key="9">
    <source>
        <dbReference type="SAM" id="MobiDB-lite"/>
    </source>
</evidence>
<evidence type="ECO:0000256" key="3">
    <source>
        <dbReference type="ARBA" id="ARBA00022730"/>
    </source>
</evidence>
<dbReference type="Gene3D" id="1.20.58.110">
    <property type="entry name" value="Ribosomal protein S20"/>
    <property type="match status" value="1"/>
</dbReference>
<evidence type="ECO:0000256" key="6">
    <source>
        <dbReference type="ARBA" id="ARBA00023274"/>
    </source>
</evidence>
<keyword evidence="5 8" id="KW-0689">Ribosomal protein</keyword>
<organism evidence="10 11">
    <name type="scientific">Pontibacillus chungwhensis BH030062</name>
    <dbReference type="NCBI Taxonomy" id="1385513"/>
    <lineage>
        <taxon>Bacteria</taxon>
        <taxon>Bacillati</taxon>
        <taxon>Bacillota</taxon>
        <taxon>Bacilli</taxon>
        <taxon>Bacillales</taxon>
        <taxon>Bacillaceae</taxon>
        <taxon>Pontibacillus</taxon>
    </lineage>
</organism>
<feature type="compositionally biased region" description="Basic residues" evidence="9">
    <location>
        <begin position="1"/>
        <end position="11"/>
    </location>
</feature>
<evidence type="ECO:0000256" key="1">
    <source>
        <dbReference type="ARBA" id="ARBA00003134"/>
    </source>
</evidence>
<dbReference type="GO" id="GO:0005829">
    <property type="term" value="C:cytosol"/>
    <property type="evidence" value="ECO:0007669"/>
    <property type="project" value="TreeGrafter"/>
</dbReference>
<evidence type="ECO:0000256" key="2">
    <source>
        <dbReference type="ARBA" id="ARBA00007634"/>
    </source>
</evidence>
<evidence type="ECO:0000256" key="8">
    <source>
        <dbReference type="HAMAP-Rule" id="MF_00500"/>
    </source>
</evidence>
<protein>
    <recommendedName>
        <fullName evidence="7 8">Small ribosomal subunit protein bS20</fullName>
    </recommendedName>
</protein>
<gene>
    <name evidence="8" type="primary">rpsT</name>
    <name evidence="10" type="ORF">N780_04870</name>
</gene>
<dbReference type="eggNOG" id="COG0268">
    <property type="taxonomic scope" value="Bacteria"/>
</dbReference>
<dbReference type="GO" id="GO:0070181">
    <property type="term" value="F:small ribosomal subunit rRNA binding"/>
    <property type="evidence" value="ECO:0007669"/>
    <property type="project" value="TreeGrafter"/>
</dbReference>
<dbReference type="SUPFAM" id="SSF46992">
    <property type="entry name" value="Ribosomal protein S20"/>
    <property type="match status" value="1"/>
</dbReference>
<reference evidence="10 11" key="1">
    <citation type="submission" date="2013-08" db="EMBL/GenBank/DDBJ databases">
        <title>Genome of Pontibacillus chungwhensis.</title>
        <authorList>
            <person name="Wang Q."/>
            <person name="Wang G."/>
        </authorList>
    </citation>
    <scope>NUCLEOTIDE SEQUENCE [LARGE SCALE GENOMIC DNA]</scope>
    <source>
        <strain evidence="10 11">BH030062</strain>
    </source>
</reference>
<dbReference type="Proteomes" id="UP000030153">
    <property type="component" value="Unassembled WGS sequence"/>
</dbReference>
<evidence type="ECO:0000313" key="10">
    <source>
        <dbReference type="EMBL" id="KGP90478.1"/>
    </source>
</evidence>
<feature type="compositionally biased region" description="Polar residues" evidence="9">
    <location>
        <begin position="12"/>
        <end position="25"/>
    </location>
</feature>
<dbReference type="STRING" id="1385513.N780_04870"/>
<dbReference type="PANTHER" id="PTHR33398:SF1">
    <property type="entry name" value="SMALL RIBOSOMAL SUBUNIT PROTEIN BS20C"/>
    <property type="match status" value="1"/>
</dbReference>